<dbReference type="PANTHER" id="PTHR35038">
    <property type="entry name" value="DISSIMILATORY SULFITE REDUCTASE SIRA"/>
    <property type="match status" value="1"/>
</dbReference>
<dbReference type="InterPro" id="IPR054337">
    <property type="entry name" value="Mtrc-MtrF-like_dom_II/IV"/>
</dbReference>
<feature type="domain" description="Outer membrane cytochrome MtrC/MtrF-like" evidence="5">
    <location>
        <begin position="182"/>
        <end position="323"/>
    </location>
</feature>
<dbReference type="NCBIfam" id="TIGR03507">
    <property type="entry name" value="decahem_SO1788"/>
    <property type="match status" value="1"/>
</dbReference>
<reference evidence="6" key="2">
    <citation type="submission" date="2023-01" db="EMBL/GenBank/DDBJ databases">
        <title>Draft genome sequence of Paraferrimonas sedimenticola strain NBRC 101628.</title>
        <authorList>
            <person name="Sun Q."/>
            <person name="Mori K."/>
        </authorList>
    </citation>
    <scope>NUCLEOTIDE SEQUENCE</scope>
    <source>
        <strain evidence="6">NBRC 101628</strain>
    </source>
</reference>
<dbReference type="PANTHER" id="PTHR35038:SF6">
    <property type="entry name" value="SURFACE LOCALIZED DECAHEME CYTOCHROME C LIPOPROTEIN"/>
    <property type="match status" value="1"/>
</dbReference>
<reference evidence="6" key="1">
    <citation type="journal article" date="2014" name="Int. J. Syst. Evol. Microbiol.">
        <title>Complete genome sequence of Corynebacterium casei LMG S-19264T (=DSM 44701T), isolated from a smear-ripened cheese.</title>
        <authorList>
            <consortium name="US DOE Joint Genome Institute (JGI-PGF)"/>
            <person name="Walter F."/>
            <person name="Albersmeier A."/>
            <person name="Kalinowski J."/>
            <person name="Ruckert C."/>
        </authorList>
    </citation>
    <scope>NUCLEOTIDE SEQUENCE</scope>
    <source>
        <strain evidence="6">NBRC 101628</strain>
    </source>
</reference>
<dbReference type="InterPro" id="IPR036280">
    <property type="entry name" value="Multihaem_cyt_sf"/>
</dbReference>
<dbReference type="Pfam" id="PF22113">
    <property type="entry name" value="Mtrc-MtrF_II-IV_dom"/>
    <property type="match status" value="2"/>
</dbReference>
<evidence type="ECO:0000256" key="2">
    <source>
        <dbReference type="SAM" id="MobiDB-lite"/>
    </source>
</evidence>
<keyword evidence="1 3" id="KW-0732">Signal</keyword>
<dbReference type="RefSeq" id="WP_141237357.1">
    <property type="nucleotide sequence ID" value="NZ_BSNC01000004.1"/>
</dbReference>
<keyword evidence="7" id="KW-1185">Reference proteome</keyword>
<evidence type="ECO:0000259" key="5">
    <source>
        <dbReference type="Pfam" id="PF22113"/>
    </source>
</evidence>
<organism evidence="6 7">
    <name type="scientific">Paraferrimonas sedimenticola</name>
    <dbReference type="NCBI Taxonomy" id="375674"/>
    <lineage>
        <taxon>Bacteria</taxon>
        <taxon>Pseudomonadati</taxon>
        <taxon>Pseudomonadota</taxon>
        <taxon>Gammaproteobacteria</taxon>
        <taxon>Alteromonadales</taxon>
        <taxon>Ferrimonadaceae</taxon>
        <taxon>Paraferrimonas</taxon>
    </lineage>
</organism>
<evidence type="ECO:0000313" key="7">
    <source>
        <dbReference type="Proteomes" id="UP001161422"/>
    </source>
</evidence>
<dbReference type="Proteomes" id="UP001161422">
    <property type="component" value="Unassembled WGS sequence"/>
</dbReference>
<dbReference type="InterPro" id="IPR054334">
    <property type="entry name" value="MtrC-MtrF_dom_I"/>
</dbReference>
<evidence type="ECO:0000256" key="1">
    <source>
        <dbReference type="ARBA" id="ARBA00022729"/>
    </source>
</evidence>
<comment type="caution">
    <text evidence="6">The sequence shown here is derived from an EMBL/GenBank/DDBJ whole genome shotgun (WGS) entry which is preliminary data.</text>
</comment>
<proteinExistence type="predicted"/>
<evidence type="ECO:0000256" key="3">
    <source>
        <dbReference type="SAM" id="SignalP"/>
    </source>
</evidence>
<dbReference type="AlphaFoldDB" id="A0AA37RW64"/>
<dbReference type="Gene3D" id="1.10.780.10">
    <property type="entry name" value="Hydroxylamine Oxidoreductase, Chain A, domain 1"/>
    <property type="match status" value="1"/>
</dbReference>
<feature type="region of interest" description="Disordered" evidence="2">
    <location>
        <begin position="26"/>
        <end position="47"/>
    </location>
</feature>
<feature type="signal peptide" evidence="3">
    <location>
        <begin position="1"/>
        <end position="25"/>
    </location>
</feature>
<evidence type="ECO:0000313" key="6">
    <source>
        <dbReference type="EMBL" id="GLP96218.1"/>
    </source>
</evidence>
<feature type="domain" description="Outer membrane cytochrome MtrC/MtrF-like" evidence="5">
    <location>
        <begin position="499"/>
        <end position="659"/>
    </location>
</feature>
<accession>A0AA37RW64</accession>
<dbReference type="InterPro" id="IPR020014">
    <property type="entry name" value="Decahaem_cyt-c_OmcA/MtrC"/>
</dbReference>
<protein>
    <submittedName>
        <fullName evidence="6">Cytochrome c</fullName>
    </submittedName>
</protein>
<sequence>MTIYTSWFKRLLLIFVAALVITGCSKDGKDGPPGGPGEPGRPGGTPAMDIQVLNLQVDAVTYEDNRPTIQVYASNQDGKPVAGITDMGIVVAQLTPQAASPGDAATWTRTARESGLDSYTDQKNGYYTFSPSLDGFDAALTQRYNVTAGGKGSMLADGVTPVPRREIVADFNGQGGSPNYTKDVVAHQVCTACHNPDEPLARRHSTYYTHETCATCHNGSFRTEAQWPHLVHSVHNTARAFTDSRGNEYTGEKGEQLLQNNCARCHVENEELAESANWARIPTMETCTGCHNIDFQAGQGHSQQQDNSNCVACHNSEWTAELHLRRDSQTASVINSVGMQLDLTYVAPPEGTATGSAKIAIGLVDGEGNAVDASSMLNKIKRLESITNVGPNFPVMGFLANPDNNIEAKKSIDLVLDGKLNGGAVIEDGKLTVDTGALPFGQGDTDTAFTFVGLAVCSEADQIVDCNEDGSSEYTGTKSSLAHVTASGDAPSLRHIDSVDAATCVGCHGDTWQIHKGNHAGFVFNQEQMGREVNGELRVGTDACVTCHTPEGTFSPTRNGAWEMKIHSTHNGQQVVKNCSQCHESFNLDAFSKKGAIRTYQSDTAQGYTTPRTAVCVTCHVPESIGHGLENQGAIVNGDFTQANQAAQSETCFFCHAPEVDNHGAIK</sequence>
<dbReference type="Gene3D" id="1.10.720.180">
    <property type="match status" value="1"/>
</dbReference>
<evidence type="ECO:0000259" key="4">
    <source>
        <dbReference type="Pfam" id="PF22111"/>
    </source>
</evidence>
<dbReference type="Pfam" id="PF22111">
    <property type="entry name" value="MtrC-MtrF_N"/>
    <property type="match status" value="1"/>
</dbReference>
<dbReference type="GO" id="GO:0016491">
    <property type="term" value="F:oxidoreductase activity"/>
    <property type="evidence" value="ECO:0007669"/>
    <property type="project" value="TreeGrafter"/>
</dbReference>
<dbReference type="InterPro" id="IPR051829">
    <property type="entry name" value="Multiheme_Cytochr_ET"/>
</dbReference>
<dbReference type="SUPFAM" id="SSF48695">
    <property type="entry name" value="Multiheme cytochromes"/>
    <property type="match status" value="1"/>
</dbReference>
<feature type="chain" id="PRO_5041327855" evidence="3">
    <location>
        <begin position="26"/>
        <end position="667"/>
    </location>
</feature>
<gene>
    <name evidence="6" type="primary">mtrC_2</name>
    <name evidence="6" type="ORF">GCM10007895_15240</name>
</gene>
<feature type="domain" description="Decaheme cytochrome c component MtrC/MtrF" evidence="4">
    <location>
        <begin position="62"/>
        <end position="175"/>
    </location>
</feature>
<name>A0AA37RW64_9GAMM</name>
<dbReference type="EMBL" id="BSNC01000004">
    <property type="protein sequence ID" value="GLP96218.1"/>
    <property type="molecule type" value="Genomic_DNA"/>
</dbReference>